<feature type="domain" description="EH" evidence="3">
    <location>
        <begin position="133"/>
        <end position="223"/>
    </location>
</feature>
<dbReference type="SMART" id="SM00165">
    <property type="entry name" value="UBA"/>
    <property type="match status" value="1"/>
</dbReference>
<feature type="region of interest" description="Disordered" evidence="1">
    <location>
        <begin position="668"/>
        <end position="702"/>
    </location>
</feature>
<dbReference type="EMBL" id="SGPM01000038">
    <property type="protein sequence ID" value="THH31752.1"/>
    <property type="molecule type" value="Genomic_DNA"/>
</dbReference>
<protein>
    <submittedName>
        <fullName evidence="5">Uncharacterized protein</fullName>
    </submittedName>
</protein>
<feature type="compositionally biased region" description="Low complexity" evidence="1">
    <location>
        <begin position="1107"/>
        <end position="1119"/>
    </location>
</feature>
<dbReference type="OrthoDB" id="524326at2759"/>
<dbReference type="InterPro" id="IPR015940">
    <property type="entry name" value="UBA"/>
</dbReference>
<feature type="compositionally biased region" description="Polar residues" evidence="1">
    <location>
        <begin position="513"/>
        <end position="524"/>
    </location>
</feature>
<evidence type="ECO:0000259" key="2">
    <source>
        <dbReference type="PROSITE" id="PS50030"/>
    </source>
</evidence>
<dbReference type="GO" id="GO:0005509">
    <property type="term" value="F:calcium ion binding"/>
    <property type="evidence" value="ECO:0007669"/>
    <property type="project" value="InterPro"/>
</dbReference>
<dbReference type="Proteomes" id="UP000308730">
    <property type="component" value="Unassembled WGS sequence"/>
</dbReference>
<dbReference type="Gene3D" id="1.10.8.10">
    <property type="entry name" value="DNA helicase RuvA subunit, C-terminal domain"/>
    <property type="match status" value="1"/>
</dbReference>
<comment type="caution">
    <text evidence="5">The sequence shown here is derived from an EMBL/GenBank/DDBJ whole genome shotgun (WGS) entry which is preliminary data.</text>
</comment>
<feature type="domain" description="EH" evidence="3">
    <location>
        <begin position="10"/>
        <end position="99"/>
    </location>
</feature>
<feature type="compositionally biased region" description="Low complexity" evidence="1">
    <location>
        <begin position="467"/>
        <end position="484"/>
    </location>
</feature>
<feature type="region of interest" description="Disordered" evidence="1">
    <location>
        <begin position="403"/>
        <end position="533"/>
    </location>
</feature>
<feature type="domain" description="EH" evidence="3">
    <location>
        <begin position="310"/>
        <end position="399"/>
    </location>
</feature>
<dbReference type="InterPro" id="IPR011992">
    <property type="entry name" value="EF-hand-dom_pair"/>
</dbReference>
<feature type="region of interest" description="Disordered" evidence="1">
    <location>
        <begin position="253"/>
        <end position="288"/>
    </location>
</feature>
<feature type="domain" description="UBA" evidence="2">
    <location>
        <begin position="1330"/>
        <end position="1372"/>
    </location>
</feature>
<evidence type="ECO:0000259" key="4">
    <source>
        <dbReference type="PROSITE" id="PS50222"/>
    </source>
</evidence>
<dbReference type="SMART" id="SM00027">
    <property type="entry name" value="EH"/>
    <property type="match status" value="3"/>
</dbReference>
<dbReference type="PANTHER" id="PTHR11216:SF170">
    <property type="entry name" value="DYNAMIN ASSOCIATED PROTEIN 160, ISOFORM D"/>
    <property type="match status" value="1"/>
</dbReference>
<evidence type="ECO:0000313" key="6">
    <source>
        <dbReference type="Proteomes" id="UP000308730"/>
    </source>
</evidence>
<gene>
    <name evidence="5" type="ORF">EUX98_g2432</name>
</gene>
<feature type="compositionally biased region" description="Low complexity" evidence="1">
    <location>
        <begin position="1219"/>
        <end position="1236"/>
    </location>
</feature>
<dbReference type="GO" id="GO:0006897">
    <property type="term" value="P:endocytosis"/>
    <property type="evidence" value="ECO:0007669"/>
    <property type="project" value="TreeGrafter"/>
</dbReference>
<organism evidence="5 6">
    <name type="scientific">Antrodiella citrinella</name>
    <dbReference type="NCBI Taxonomy" id="2447956"/>
    <lineage>
        <taxon>Eukaryota</taxon>
        <taxon>Fungi</taxon>
        <taxon>Dikarya</taxon>
        <taxon>Basidiomycota</taxon>
        <taxon>Agaricomycotina</taxon>
        <taxon>Agaricomycetes</taxon>
        <taxon>Polyporales</taxon>
        <taxon>Steccherinaceae</taxon>
        <taxon>Antrodiella</taxon>
    </lineage>
</organism>
<feature type="compositionally biased region" description="Low complexity" evidence="1">
    <location>
        <begin position="1033"/>
        <end position="1047"/>
    </location>
</feature>
<dbReference type="InterPro" id="IPR000261">
    <property type="entry name" value="EH_dom"/>
</dbReference>
<dbReference type="PROSITE" id="PS50031">
    <property type="entry name" value="EH"/>
    <property type="match status" value="3"/>
</dbReference>
<feature type="compositionally biased region" description="Polar residues" evidence="1">
    <location>
        <begin position="924"/>
        <end position="981"/>
    </location>
</feature>
<feature type="compositionally biased region" description="Low complexity" evidence="1">
    <location>
        <begin position="274"/>
        <end position="288"/>
    </location>
</feature>
<feature type="compositionally biased region" description="Polar residues" evidence="1">
    <location>
        <begin position="253"/>
        <end position="273"/>
    </location>
</feature>
<feature type="compositionally biased region" description="Low complexity" evidence="1">
    <location>
        <begin position="424"/>
        <end position="440"/>
    </location>
</feature>
<dbReference type="InterPro" id="IPR009060">
    <property type="entry name" value="UBA-like_sf"/>
</dbReference>
<accession>A0A4S4MZ06</accession>
<feature type="compositionally biased region" description="Low complexity" evidence="1">
    <location>
        <begin position="1258"/>
        <end position="1267"/>
    </location>
</feature>
<dbReference type="SUPFAM" id="SSF46934">
    <property type="entry name" value="UBA-like"/>
    <property type="match status" value="1"/>
</dbReference>
<feature type="region of interest" description="Disordered" evidence="1">
    <location>
        <begin position="725"/>
        <end position="838"/>
    </location>
</feature>
<dbReference type="GO" id="GO:0016197">
    <property type="term" value="P:endosomal transport"/>
    <property type="evidence" value="ECO:0007669"/>
    <property type="project" value="TreeGrafter"/>
</dbReference>
<feature type="compositionally biased region" description="Polar residues" evidence="1">
    <location>
        <begin position="876"/>
        <end position="890"/>
    </location>
</feature>
<feature type="compositionally biased region" description="Acidic residues" evidence="1">
    <location>
        <begin position="894"/>
        <end position="908"/>
    </location>
</feature>
<feature type="domain" description="EF-hand" evidence="4">
    <location>
        <begin position="43"/>
        <end position="78"/>
    </location>
</feature>
<feature type="region of interest" description="Disordered" evidence="1">
    <location>
        <begin position="1060"/>
        <end position="1132"/>
    </location>
</feature>
<dbReference type="PROSITE" id="PS50030">
    <property type="entry name" value="UBA"/>
    <property type="match status" value="1"/>
</dbReference>
<dbReference type="PANTHER" id="PTHR11216">
    <property type="entry name" value="EH DOMAIN"/>
    <property type="match status" value="1"/>
</dbReference>
<dbReference type="InterPro" id="IPR002048">
    <property type="entry name" value="EF_hand_dom"/>
</dbReference>
<feature type="compositionally biased region" description="Low complexity" evidence="1">
    <location>
        <begin position="775"/>
        <end position="789"/>
    </location>
</feature>
<feature type="region of interest" description="Disordered" evidence="1">
    <location>
        <begin position="1199"/>
        <end position="1329"/>
    </location>
</feature>
<feature type="domain" description="EF-hand" evidence="4">
    <location>
        <begin position="343"/>
        <end position="378"/>
    </location>
</feature>
<dbReference type="PROSITE" id="PS50222">
    <property type="entry name" value="EF_HAND_2"/>
    <property type="match status" value="2"/>
</dbReference>
<name>A0A4S4MZ06_9APHY</name>
<sequence>MSKFTPSPAEVALVNQIFTQADAQKIGVVTGEAAVKIFSGTKLSPSVLAEIWNLADEDNNGVLTRKGVAVAIRLLGHAQRGERVDESLIQKQGPPPAIEGLNAPVAQPLSQQNTGVRSTKSPPPGMPALTHQDKAKFMKLFVGCGPVNGILSGDKARDVLVKSKLPVDKLSQIWALSDSKNRGGLDATDFIVAMYLIQAAMSGQLQTIPAILPPYVYEQAKPETVASHATGESGSLSPSTFGGFNSRPISTIQPNFTGSSALQPQMTGGPRQNTTGGPPTLPTRTFTTPSTFPFSTPVVAAPKWDVTPEEKANADRIFNSLDSAKRGVLEGDVAVPFLVQSKLSDDILAQVWDLSDINKDGALTKDGFAVALHLIQGKLAGKEIPSVLPPSLIPPSMRSNGVVAPPPPQPTIPEAMRDLMWDDPPASAPSSSSPQQSVPSFAALHPQGTGTLSPQHTAVAVPKPNVFGGSDPFGGSPFGAPSAPNIHRDLLGDDDEPSTSSPPLEDKSAEIGNAQNQLSSTNRSLDAARADRANVERQVAEQASQLSALQTQLSSAKAAYETETRLLSTLRERYAKQSTDINKTREELIRSESDLSALKQEKAELEGSVLRDKEDVRELQRKMTDVGMSVETLKADIEKGKKEAKQQKGLLAIARKQLATREAEKAKVEKELEDTQTEVQSATKEREEVEATLAEEPAPIRQIQANNVPATSSQEVLFAAAQPLPLSPEMTGSPATPATKSTNPFERFAMSASPPPPSQSPFLPFADSSAVPTPTIATQTEEADTTTAANNDDPFGFSEAFDDSLSTAKPPPEQLNSPNPIDVMSPTDTDMFATPLSSARSPAEAAAAHFPPLDAAVSGILSPQLPGHFPSEDQMKSSFASEDPVLNTNLKEIEQEDSDSDTDEDDNEPLTSVQAKLNDKTESEPATNGNAEAGPSTTSAFDDSFGITTLPSNATIRPTTPQRAQQFSSLRTESPSQSLHSNGDMFGSSPFDAPKQEAPPPATTTETPSKNDPFPDASTPADVNAFDEALGKSPSSNGPPSSFTFDSAFDDNFDFAAATAASTSTSDHAGSTTNGSSAFSSTFPPAPSTIAPARTATGDSFDAVFLPSGGPSAPSAGPAVEPTPAPVQAQESRPFSFEDAFAIPQRKPIAEVAPSMSKPSTSNGSLGISAISFDDAFGGVNASEALAFNNTFTQAAPTPATIVPQHFLPPSGPPPPGHAAPSMSPFPTTSAPTSPTRDSVSSHQASGRSSSPLPPRSMSPVPRLSSPKQRPGTANSTNEKEKEKPRHSKLSQIRLPFGRKKKSAGPEMLAPPLPPSILQSSQVVENPTPAAEDDIDAVKQLCQMGFSRGQSIGALEKYGYDVQRALNSLLGEHPYPSLYFG</sequence>
<dbReference type="Pfam" id="PF12763">
    <property type="entry name" value="EH"/>
    <property type="match status" value="3"/>
</dbReference>
<reference evidence="5 6" key="1">
    <citation type="submission" date="2019-02" db="EMBL/GenBank/DDBJ databases">
        <title>Genome sequencing of the rare red list fungi Antrodiella citrinella (Flaviporus citrinellus).</title>
        <authorList>
            <person name="Buettner E."/>
            <person name="Kellner H."/>
        </authorList>
    </citation>
    <scope>NUCLEOTIDE SEQUENCE [LARGE SCALE GENOMIC DNA]</scope>
    <source>
        <strain evidence="5 6">DSM 108506</strain>
    </source>
</reference>
<dbReference type="Gene3D" id="1.10.238.10">
    <property type="entry name" value="EF-hand"/>
    <property type="match status" value="3"/>
</dbReference>
<dbReference type="GO" id="GO:0005737">
    <property type="term" value="C:cytoplasm"/>
    <property type="evidence" value="ECO:0007669"/>
    <property type="project" value="TreeGrafter"/>
</dbReference>
<feature type="compositionally biased region" description="Polar residues" evidence="1">
    <location>
        <begin position="733"/>
        <end position="744"/>
    </location>
</feature>
<dbReference type="CDD" id="cd00052">
    <property type="entry name" value="EH"/>
    <property type="match status" value="3"/>
</dbReference>
<evidence type="ECO:0000259" key="3">
    <source>
        <dbReference type="PROSITE" id="PS50031"/>
    </source>
</evidence>
<proteinExistence type="predicted"/>
<dbReference type="GO" id="GO:0005886">
    <property type="term" value="C:plasma membrane"/>
    <property type="evidence" value="ECO:0007669"/>
    <property type="project" value="TreeGrafter"/>
</dbReference>
<evidence type="ECO:0000313" key="5">
    <source>
        <dbReference type="EMBL" id="THH31752.1"/>
    </source>
</evidence>
<feature type="region of interest" description="Disordered" evidence="1">
    <location>
        <begin position="858"/>
        <end position="1048"/>
    </location>
</feature>
<feature type="compositionally biased region" description="Low complexity" evidence="1">
    <location>
        <begin position="1060"/>
        <end position="1093"/>
    </location>
</feature>
<evidence type="ECO:0000256" key="1">
    <source>
        <dbReference type="SAM" id="MobiDB-lite"/>
    </source>
</evidence>
<dbReference type="SUPFAM" id="SSF47473">
    <property type="entry name" value="EF-hand"/>
    <property type="match status" value="3"/>
</dbReference>
<keyword evidence="6" id="KW-1185">Reference proteome</keyword>